<evidence type="ECO:0000259" key="7">
    <source>
        <dbReference type="PROSITE" id="PS50865"/>
    </source>
</evidence>
<evidence type="ECO:0000256" key="1">
    <source>
        <dbReference type="ARBA" id="ARBA00022723"/>
    </source>
</evidence>
<reference evidence="8 9" key="1">
    <citation type="journal article" date="2021" name="Sci. Rep.">
        <title>The genome of the diatom Chaetoceros tenuissimus carries an ancient integrated fragment of an extant virus.</title>
        <authorList>
            <person name="Hongo Y."/>
            <person name="Kimura K."/>
            <person name="Takaki Y."/>
            <person name="Yoshida Y."/>
            <person name="Baba S."/>
            <person name="Kobayashi G."/>
            <person name="Nagasaki K."/>
            <person name="Hano T."/>
            <person name="Tomaru Y."/>
        </authorList>
    </citation>
    <scope>NUCLEOTIDE SEQUENCE [LARGE SCALE GENOMIC DNA]</scope>
    <source>
        <strain evidence="8 9">NIES-3715</strain>
    </source>
</reference>
<evidence type="ECO:0000313" key="8">
    <source>
        <dbReference type="EMBL" id="GFH59952.1"/>
    </source>
</evidence>
<dbReference type="AlphaFoldDB" id="A0AAD3D8N1"/>
<evidence type="ECO:0000256" key="5">
    <source>
        <dbReference type="SAM" id="Coils"/>
    </source>
</evidence>
<evidence type="ECO:0000256" key="6">
    <source>
        <dbReference type="SAM" id="MobiDB-lite"/>
    </source>
</evidence>
<feature type="region of interest" description="Disordered" evidence="6">
    <location>
        <begin position="1"/>
        <end position="24"/>
    </location>
</feature>
<keyword evidence="2 4" id="KW-0863">Zinc-finger</keyword>
<evidence type="ECO:0000256" key="3">
    <source>
        <dbReference type="ARBA" id="ARBA00022833"/>
    </source>
</evidence>
<dbReference type="InterPro" id="IPR002893">
    <property type="entry name" value="Znf_MYND"/>
</dbReference>
<protein>
    <recommendedName>
        <fullName evidence="7">MYND-type domain-containing protein</fullName>
    </recommendedName>
</protein>
<feature type="coiled-coil region" evidence="5">
    <location>
        <begin position="208"/>
        <end position="235"/>
    </location>
</feature>
<gene>
    <name evidence="8" type="ORF">CTEN210_16428</name>
</gene>
<comment type="caution">
    <text evidence="8">The sequence shown here is derived from an EMBL/GenBank/DDBJ whole genome shotgun (WGS) entry which is preliminary data.</text>
</comment>
<accession>A0AAD3D8N1</accession>
<dbReference type="GO" id="GO:0008270">
    <property type="term" value="F:zinc ion binding"/>
    <property type="evidence" value="ECO:0007669"/>
    <property type="project" value="UniProtKB-KW"/>
</dbReference>
<feature type="domain" description="MYND-type" evidence="7">
    <location>
        <begin position="168"/>
        <end position="204"/>
    </location>
</feature>
<evidence type="ECO:0000256" key="2">
    <source>
        <dbReference type="ARBA" id="ARBA00022771"/>
    </source>
</evidence>
<dbReference type="PROSITE" id="PS50865">
    <property type="entry name" value="ZF_MYND_2"/>
    <property type="match status" value="1"/>
</dbReference>
<dbReference type="Proteomes" id="UP001054902">
    <property type="component" value="Unassembled WGS sequence"/>
</dbReference>
<dbReference type="Pfam" id="PF01753">
    <property type="entry name" value="zf-MYND"/>
    <property type="match status" value="1"/>
</dbReference>
<name>A0AAD3D8N1_9STRA</name>
<evidence type="ECO:0000256" key="4">
    <source>
        <dbReference type="PROSITE-ProRule" id="PRU00134"/>
    </source>
</evidence>
<dbReference type="Gene3D" id="6.10.140.2220">
    <property type="match status" value="1"/>
</dbReference>
<keyword evidence="5" id="KW-0175">Coiled coil</keyword>
<dbReference type="SUPFAM" id="SSF144232">
    <property type="entry name" value="HIT/MYND zinc finger-like"/>
    <property type="match status" value="1"/>
</dbReference>
<sequence length="428" mass="48134">MNEERNRKECSQCHQQKTKDEFAKKQWKKPNPSCYRCAEYTKFSTDKTRNCHQCKVSFPREEYAIYQWSKGSEALCSKCCDQVTETFMSKLGSEPDHVHNDDGTSFCAHGSEHCDICMVDFTLPNMIARKRNKLGRDLTQNEHDALFRKFNENNGIFISRKVCILDGQSMCPRAGKKLRCPCDEVTYCSKACQKHHWMIHKMTCKWHLENQEKKKAKKEKQKKNAVDELTEEQKNFVRMEAFLAENNGGKGSIDECAHQLGEHPLVIGGGTIRYGPDGEEFVKGDVAKIYRENCGAEWDGAPRFGLRPYVPRKNPEDWIAKARQGKSQRQTDFEKGYEGKFGVSLKDAAAAGGNPPSRLQTAMAQARAAVDKVETGGTNMTSEQAIAKLSPETLAFMEAQGVSGDKLGTIAKALMEMKGLGDDGINVD</sequence>
<keyword evidence="3" id="KW-0862">Zinc</keyword>
<keyword evidence="1" id="KW-0479">Metal-binding</keyword>
<dbReference type="EMBL" id="BLLK01000069">
    <property type="protein sequence ID" value="GFH59952.1"/>
    <property type="molecule type" value="Genomic_DNA"/>
</dbReference>
<organism evidence="8 9">
    <name type="scientific">Chaetoceros tenuissimus</name>
    <dbReference type="NCBI Taxonomy" id="426638"/>
    <lineage>
        <taxon>Eukaryota</taxon>
        <taxon>Sar</taxon>
        <taxon>Stramenopiles</taxon>
        <taxon>Ochrophyta</taxon>
        <taxon>Bacillariophyta</taxon>
        <taxon>Coscinodiscophyceae</taxon>
        <taxon>Chaetocerotophycidae</taxon>
        <taxon>Chaetocerotales</taxon>
        <taxon>Chaetocerotaceae</taxon>
        <taxon>Chaetoceros</taxon>
    </lineage>
</organism>
<keyword evidence="9" id="KW-1185">Reference proteome</keyword>
<proteinExistence type="predicted"/>
<evidence type="ECO:0000313" key="9">
    <source>
        <dbReference type="Proteomes" id="UP001054902"/>
    </source>
</evidence>